<feature type="region of interest" description="Disordered" evidence="1">
    <location>
        <begin position="153"/>
        <end position="177"/>
    </location>
</feature>
<name>A0A6G1HXN8_9PEZI</name>
<keyword evidence="5" id="KW-1185">Reference proteome</keyword>
<dbReference type="InterPro" id="IPR024638">
    <property type="entry name" value="Ctk3_N"/>
</dbReference>
<feature type="domain" description="CTD kinase subunit gamma Ctk3 N-terminal" evidence="2">
    <location>
        <begin position="2"/>
        <end position="123"/>
    </location>
</feature>
<evidence type="ECO:0000313" key="5">
    <source>
        <dbReference type="Proteomes" id="UP000799640"/>
    </source>
</evidence>
<evidence type="ECO:0000259" key="3">
    <source>
        <dbReference type="Pfam" id="PF12350"/>
    </source>
</evidence>
<dbReference type="InterPro" id="IPR042326">
    <property type="entry name" value="Ctk3"/>
</dbReference>
<evidence type="ECO:0008006" key="6">
    <source>
        <dbReference type="Google" id="ProtNLM"/>
    </source>
</evidence>
<dbReference type="Pfam" id="PF12243">
    <property type="entry name" value="CTK3"/>
    <property type="match status" value="1"/>
</dbReference>
<dbReference type="GO" id="GO:0032786">
    <property type="term" value="P:positive regulation of DNA-templated transcription, elongation"/>
    <property type="evidence" value="ECO:0007669"/>
    <property type="project" value="InterPro"/>
</dbReference>
<dbReference type="OrthoDB" id="21266at2759"/>
<evidence type="ECO:0000256" key="1">
    <source>
        <dbReference type="SAM" id="MobiDB-lite"/>
    </source>
</evidence>
<dbReference type="AlphaFoldDB" id="A0A6G1HXN8"/>
<dbReference type="Pfam" id="PF12350">
    <property type="entry name" value="CTK3_C"/>
    <property type="match status" value="1"/>
</dbReference>
<dbReference type="GO" id="GO:0045943">
    <property type="term" value="P:positive regulation of transcription by RNA polymerase I"/>
    <property type="evidence" value="ECO:0007669"/>
    <property type="project" value="TreeGrafter"/>
</dbReference>
<dbReference type="PANTHER" id="PTHR28291:SF1">
    <property type="entry name" value="CTD KINASE SUBUNIT GAMMA"/>
    <property type="match status" value="1"/>
</dbReference>
<feature type="domain" description="CTD kinase subunit gamma Ctk3 C-terminal" evidence="3">
    <location>
        <begin position="182"/>
        <end position="209"/>
    </location>
</feature>
<protein>
    <recommendedName>
        <fullName evidence="6">CID domain-containing protein</fullName>
    </recommendedName>
</protein>
<dbReference type="EMBL" id="ML996694">
    <property type="protein sequence ID" value="KAF2400818.1"/>
    <property type="molecule type" value="Genomic_DNA"/>
</dbReference>
<gene>
    <name evidence="4" type="ORF">EJ06DRAFT_581869</name>
</gene>
<accession>A0A6G1HXN8</accession>
<evidence type="ECO:0000259" key="2">
    <source>
        <dbReference type="Pfam" id="PF12243"/>
    </source>
</evidence>
<dbReference type="Proteomes" id="UP000799640">
    <property type="component" value="Unassembled WGS sequence"/>
</dbReference>
<organism evidence="4 5">
    <name type="scientific">Trichodelitschia bisporula</name>
    <dbReference type="NCBI Taxonomy" id="703511"/>
    <lineage>
        <taxon>Eukaryota</taxon>
        <taxon>Fungi</taxon>
        <taxon>Dikarya</taxon>
        <taxon>Ascomycota</taxon>
        <taxon>Pezizomycotina</taxon>
        <taxon>Dothideomycetes</taxon>
        <taxon>Dothideomycetes incertae sedis</taxon>
        <taxon>Phaeotrichales</taxon>
        <taxon>Phaeotrichaceae</taxon>
        <taxon>Trichodelitschia</taxon>
    </lineage>
</organism>
<dbReference type="InterPro" id="IPR024637">
    <property type="entry name" value="Ctk3_C"/>
</dbReference>
<sequence length="247" mass="28425">MADPFAIRLNFKKQCLEKLTSSFSSQSRAVAYALRSREHAEDLHQCILEQMDEGSINLRANLVYFWELLCEEAKRDDVPQYATYLNRDAMIVCERAVPNNDIAAVNITPLREVFTRLAKKNIISRSRLSQINAYIREREALSRIETVRSVDTMTTPQRAPSAGFDLTEDPANQPDGITAMSDREIEQRMEEDRDRQRRLREAWAINPETELRDIPIKKKYDPAISSDRQAYDAAHAAHFAKATHKRA</sequence>
<dbReference type="PANTHER" id="PTHR28291">
    <property type="entry name" value="CTD KINASE SUBUNIT GAMMA"/>
    <property type="match status" value="1"/>
</dbReference>
<proteinExistence type="predicted"/>
<reference evidence="4" key="1">
    <citation type="journal article" date="2020" name="Stud. Mycol.">
        <title>101 Dothideomycetes genomes: a test case for predicting lifestyles and emergence of pathogens.</title>
        <authorList>
            <person name="Haridas S."/>
            <person name="Albert R."/>
            <person name="Binder M."/>
            <person name="Bloem J."/>
            <person name="Labutti K."/>
            <person name="Salamov A."/>
            <person name="Andreopoulos B."/>
            <person name="Baker S."/>
            <person name="Barry K."/>
            <person name="Bills G."/>
            <person name="Bluhm B."/>
            <person name="Cannon C."/>
            <person name="Castanera R."/>
            <person name="Culley D."/>
            <person name="Daum C."/>
            <person name="Ezra D."/>
            <person name="Gonzalez J."/>
            <person name="Henrissat B."/>
            <person name="Kuo A."/>
            <person name="Liang C."/>
            <person name="Lipzen A."/>
            <person name="Lutzoni F."/>
            <person name="Magnuson J."/>
            <person name="Mondo S."/>
            <person name="Nolan M."/>
            <person name="Ohm R."/>
            <person name="Pangilinan J."/>
            <person name="Park H.-J."/>
            <person name="Ramirez L."/>
            <person name="Alfaro M."/>
            <person name="Sun H."/>
            <person name="Tritt A."/>
            <person name="Yoshinaga Y."/>
            <person name="Zwiers L.-H."/>
            <person name="Turgeon B."/>
            <person name="Goodwin S."/>
            <person name="Spatafora J."/>
            <person name="Crous P."/>
            <person name="Grigoriev I."/>
        </authorList>
    </citation>
    <scope>NUCLEOTIDE SEQUENCE</scope>
    <source>
        <strain evidence="4">CBS 262.69</strain>
    </source>
</reference>
<dbReference type="GO" id="GO:0070692">
    <property type="term" value="C:CTDK-1 complex"/>
    <property type="evidence" value="ECO:0007669"/>
    <property type="project" value="InterPro"/>
</dbReference>
<evidence type="ECO:0000313" key="4">
    <source>
        <dbReference type="EMBL" id="KAF2400818.1"/>
    </source>
</evidence>